<evidence type="ECO:0000313" key="6">
    <source>
        <dbReference type="Proteomes" id="UP001499895"/>
    </source>
</evidence>
<comment type="caution">
    <text evidence="5">The sequence shown here is derived from an EMBL/GenBank/DDBJ whole genome shotgun (WGS) entry which is preliminary data.</text>
</comment>
<keyword evidence="3" id="KW-1133">Transmembrane helix</keyword>
<evidence type="ECO:0000256" key="1">
    <source>
        <dbReference type="ARBA" id="ARBA00022723"/>
    </source>
</evidence>
<dbReference type="SUPFAM" id="SSF48239">
    <property type="entry name" value="Terpenoid cyclases/Protein prenyltransferases"/>
    <property type="match status" value="1"/>
</dbReference>
<dbReference type="Proteomes" id="UP001499895">
    <property type="component" value="Unassembled WGS sequence"/>
</dbReference>
<accession>A0ABN1BJG7</accession>
<evidence type="ECO:0000256" key="2">
    <source>
        <dbReference type="SAM" id="MobiDB-lite"/>
    </source>
</evidence>
<name>A0ABN1BJG7_9ACTN</name>
<keyword evidence="1" id="KW-0479">Metal-binding</keyword>
<dbReference type="EMBL" id="BAAAHB010000197">
    <property type="protein sequence ID" value="GAA0498947.1"/>
    <property type="molecule type" value="Genomic_DNA"/>
</dbReference>
<proteinExistence type="predicted"/>
<reference evidence="5 6" key="1">
    <citation type="journal article" date="2019" name="Int. J. Syst. Evol. Microbiol.">
        <title>The Global Catalogue of Microorganisms (GCM) 10K type strain sequencing project: providing services to taxonomists for standard genome sequencing and annotation.</title>
        <authorList>
            <consortium name="The Broad Institute Genomics Platform"/>
            <consortium name="The Broad Institute Genome Sequencing Center for Infectious Disease"/>
            <person name="Wu L."/>
            <person name="Ma J."/>
        </authorList>
    </citation>
    <scope>NUCLEOTIDE SEQUENCE [LARGE SCALE GENOMIC DNA]</scope>
    <source>
        <strain evidence="5 6">JCM 10649</strain>
    </source>
</reference>
<feature type="domain" description="Squalene cyclase C-terminal" evidence="4">
    <location>
        <begin position="97"/>
        <end position="169"/>
    </location>
</feature>
<feature type="region of interest" description="Disordered" evidence="2">
    <location>
        <begin position="1"/>
        <end position="27"/>
    </location>
</feature>
<protein>
    <submittedName>
        <fullName evidence="5">Terpene cyclase/mutase family protein</fullName>
    </submittedName>
</protein>
<evidence type="ECO:0000313" key="5">
    <source>
        <dbReference type="EMBL" id="GAA0498947.1"/>
    </source>
</evidence>
<feature type="region of interest" description="Disordered" evidence="2">
    <location>
        <begin position="392"/>
        <end position="412"/>
    </location>
</feature>
<keyword evidence="3" id="KW-0812">Transmembrane</keyword>
<dbReference type="Pfam" id="PF13243">
    <property type="entry name" value="SQHop_cyclase_C"/>
    <property type="match status" value="1"/>
</dbReference>
<dbReference type="Gene3D" id="1.50.10.20">
    <property type="match status" value="1"/>
</dbReference>
<keyword evidence="3" id="KW-0472">Membrane</keyword>
<feature type="compositionally biased region" description="Basic and acidic residues" evidence="2">
    <location>
        <begin position="10"/>
        <end position="20"/>
    </location>
</feature>
<feature type="transmembrane region" description="Helical" evidence="3">
    <location>
        <begin position="419"/>
        <end position="437"/>
    </location>
</feature>
<gene>
    <name evidence="5" type="ORF">GCM10009544_66910</name>
</gene>
<keyword evidence="6" id="KW-1185">Reference proteome</keyword>
<dbReference type="InterPro" id="IPR008930">
    <property type="entry name" value="Terpenoid_cyclase/PrenylTrfase"/>
</dbReference>
<evidence type="ECO:0000256" key="3">
    <source>
        <dbReference type="SAM" id="Phobius"/>
    </source>
</evidence>
<organism evidence="5 6">
    <name type="scientific">Streptomyces stramineus</name>
    <dbReference type="NCBI Taxonomy" id="173861"/>
    <lineage>
        <taxon>Bacteria</taxon>
        <taxon>Bacillati</taxon>
        <taxon>Actinomycetota</taxon>
        <taxon>Actinomycetes</taxon>
        <taxon>Kitasatosporales</taxon>
        <taxon>Streptomycetaceae</taxon>
        <taxon>Streptomyces</taxon>
    </lineage>
</organism>
<dbReference type="InterPro" id="IPR032696">
    <property type="entry name" value="SQ_cyclase_C"/>
</dbReference>
<evidence type="ECO:0000259" key="4">
    <source>
        <dbReference type="Pfam" id="PF13243"/>
    </source>
</evidence>
<sequence length="445" mass="45536">MRGGTVRTRPPADPRSDPPRGTDPMAPSLAVHARRGAVALATAAVLSTAMAPAAFADASPSPAAPGLYGTEDPKFDGVFRQSLTFVAQSAVGVSPAKEAVDWLTGQQCADGGFPGFRADPAKACDTQKEFTDQTAAAVQGLAAAGGRSEQVTKGLDWLKAHQNDDGGWGYQPGSPSDANSTSIALGAFAATGQDPAKVAAKGGKDPVATLLTFQLGCDAKEGERGGFSFLKDDKSGLRADNLASAAAGLATRGKGFLVEPPKKGADQPLKPLDCAADDKAKPKDAAAAAEAVDGYLSEALAKNGGYLVPSMPGAPAKPDQGNTADAVVALAAGGHREAAEKPLTWLRSKESGTADWAKNHPGRVAKLILAAHATGADPRDFAGTDLVAQLNAMGPKPESASSAEQKDEEKKDDDKGVSVWWIVGVFFVASIGAGFLISGRKKKQL</sequence>